<evidence type="ECO:0000313" key="4">
    <source>
        <dbReference type="Proteomes" id="UP000011910"/>
    </source>
</evidence>
<feature type="region of interest" description="Disordered" evidence="1">
    <location>
        <begin position="74"/>
        <end position="93"/>
    </location>
</feature>
<feature type="compositionally biased region" description="Low complexity" evidence="1">
    <location>
        <begin position="159"/>
        <end position="171"/>
    </location>
</feature>
<keyword evidence="4" id="KW-1185">Reference proteome</keyword>
<dbReference type="eggNOG" id="ENOG50330W3">
    <property type="taxonomic scope" value="Bacteria"/>
</dbReference>
<organism evidence="3 4">
    <name type="scientific">Cesiribacter andamanensis AMV16</name>
    <dbReference type="NCBI Taxonomy" id="1279009"/>
    <lineage>
        <taxon>Bacteria</taxon>
        <taxon>Pseudomonadati</taxon>
        <taxon>Bacteroidota</taxon>
        <taxon>Cytophagia</taxon>
        <taxon>Cytophagales</taxon>
        <taxon>Cesiribacteraceae</taxon>
        <taxon>Cesiribacter</taxon>
    </lineage>
</organism>
<dbReference type="Proteomes" id="UP000011910">
    <property type="component" value="Unassembled WGS sequence"/>
</dbReference>
<evidence type="ECO:0000256" key="2">
    <source>
        <dbReference type="SAM" id="Phobius"/>
    </source>
</evidence>
<evidence type="ECO:0000256" key="1">
    <source>
        <dbReference type="SAM" id="MobiDB-lite"/>
    </source>
</evidence>
<feature type="region of interest" description="Disordered" evidence="1">
    <location>
        <begin position="1"/>
        <end position="23"/>
    </location>
</feature>
<dbReference type="EMBL" id="AODQ01000003">
    <property type="protein sequence ID" value="EMR04596.1"/>
    <property type="molecule type" value="Genomic_DNA"/>
</dbReference>
<dbReference type="STRING" id="1279009.ADICEAN_00198"/>
<sequence length="464" mass="50717">MKKQYNSWESHLGQRLQGLEGQPPADAWERLEAELDQKPRRSAWWMAAAIGLLISSGAYMAWQAGDSAPLNQLAGDNSLAPAPDQNFSPADDPTALNLHQQQAVPQPAVPSPSAAAAAPDNEQVVSAESPTTTHRPTDATAPVTKGLKINRGGETPLPARAAVASSSREAALPGAVQAHTASERAYARQTAHSTMHDKPATRSMTPVVEAATYTTLPQLAARRPEGFPLTYQLAVPRLERPQDDWYAVVPAEKQAKKGGKALLWSELMPTWSYRQVEPNPADAVVITAMESQPAFSGSRFGAQAALGVSLPVRKNLEWKTGAFYGMQQEQWSYTYRNAQADYYRTSISESGAYTVVPEYRTHTSEINHTLHNLGLTSGFRYSMPTRFSTSHADARLLTFYNSYQKISSFVTLAYSIELPFDTGFGIHIGPSLQVQLHSSEELSPHFQEKPLVFGLQLGASMNRP</sequence>
<feature type="compositionally biased region" description="Low complexity" evidence="1">
    <location>
        <begin position="100"/>
        <end position="119"/>
    </location>
</feature>
<feature type="compositionally biased region" description="Polar residues" evidence="1">
    <location>
        <begin position="123"/>
        <end position="134"/>
    </location>
</feature>
<feature type="region of interest" description="Disordered" evidence="1">
    <location>
        <begin position="100"/>
        <end position="201"/>
    </location>
</feature>
<protein>
    <submittedName>
        <fullName evidence="3">Uncharacterized protein</fullName>
    </submittedName>
</protein>
<feature type="transmembrane region" description="Helical" evidence="2">
    <location>
        <begin position="43"/>
        <end position="62"/>
    </location>
</feature>
<accession>M7NBN3</accession>
<dbReference type="AlphaFoldDB" id="M7NBN3"/>
<dbReference type="OrthoDB" id="826165at2"/>
<proteinExistence type="predicted"/>
<comment type="caution">
    <text evidence="3">The sequence shown here is derived from an EMBL/GenBank/DDBJ whole genome shotgun (WGS) entry which is preliminary data.</text>
</comment>
<evidence type="ECO:0000313" key="3">
    <source>
        <dbReference type="EMBL" id="EMR04596.1"/>
    </source>
</evidence>
<keyword evidence="2" id="KW-0812">Transmembrane</keyword>
<name>M7NBN3_9BACT</name>
<keyword evidence="2" id="KW-1133">Transmembrane helix</keyword>
<keyword evidence="2" id="KW-0472">Membrane</keyword>
<reference evidence="3 4" key="1">
    <citation type="journal article" date="2013" name="Genome Announc.">
        <title>Draft Genome Sequence of Cesiribacter andamanensis Strain AMV16T, Isolated from a Soil Sample from a Mud Volcano in the Andaman Islands, India.</title>
        <authorList>
            <person name="Shivaji S."/>
            <person name="Ara S."/>
            <person name="Begum Z."/>
            <person name="Srinivas T.N."/>
            <person name="Singh A."/>
            <person name="Kumar Pinnaka A."/>
        </authorList>
    </citation>
    <scope>NUCLEOTIDE SEQUENCE [LARGE SCALE GENOMIC DNA]</scope>
    <source>
        <strain evidence="3 4">AMV16</strain>
    </source>
</reference>
<dbReference type="RefSeq" id="WP_009193611.1">
    <property type="nucleotide sequence ID" value="NZ_AODQ01000003.1"/>
</dbReference>
<gene>
    <name evidence="3" type="ORF">ADICEAN_00198</name>
</gene>